<dbReference type="InterPro" id="IPR000182">
    <property type="entry name" value="GNAT_dom"/>
</dbReference>
<organism evidence="2 3">
    <name type="scientific">Clostridium tagluense</name>
    <dbReference type="NCBI Taxonomy" id="360422"/>
    <lineage>
        <taxon>Bacteria</taxon>
        <taxon>Bacillati</taxon>
        <taxon>Bacillota</taxon>
        <taxon>Clostridia</taxon>
        <taxon>Eubacteriales</taxon>
        <taxon>Clostridiaceae</taxon>
        <taxon>Clostridium</taxon>
    </lineage>
</organism>
<name>A0A401UIT5_9CLOT</name>
<dbReference type="PANTHER" id="PTHR43415">
    <property type="entry name" value="SPERMIDINE N(1)-ACETYLTRANSFERASE"/>
    <property type="match status" value="1"/>
</dbReference>
<dbReference type="AlphaFoldDB" id="A0A401UIT5"/>
<dbReference type="PANTHER" id="PTHR43415:SF3">
    <property type="entry name" value="GNAT-FAMILY ACETYLTRANSFERASE"/>
    <property type="match status" value="1"/>
</dbReference>
<accession>A0A401UIT5</accession>
<dbReference type="CDD" id="cd04301">
    <property type="entry name" value="NAT_SF"/>
    <property type="match status" value="1"/>
</dbReference>
<dbReference type="InterPro" id="IPR016181">
    <property type="entry name" value="Acyl_CoA_acyltransferase"/>
</dbReference>
<reference evidence="2 3" key="1">
    <citation type="submission" date="2018-11" db="EMBL/GenBank/DDBJ databases">
        <title>Genome sequencing and assembly of Clostridium tagluense strain A121.</title>
        <authorList>
            <person name="Murakami T."/>
            <person name="Segawa T."/>
            <person name="Shcherbakova V.A."/>
            <person name="Mori H."/>
            <person name="Yoshimura Y."/>
        </authorList>
    </citation>
    <scope>NUCLEOTIDE SEQUENCE [LARGE SCALE GENOMIC DNA]</scope>
    <source>
        <strain evidence="2 3">A121</strain>
    </source>
</reference>
<evidence type="ECO:0000313" key="2">
    <source>
        <dbReference type="EMBL" id="GCD09382.1"/>
    </source>
</evidence>
<dbReference type="Pfam" id="PF13302">
    <property type="entry name" value="Acetyltransf_3"/>
    <property type="match status" value="1"/>
</dbReference>
<gene>
    <name evidence="2" type="ORF">Ctaglu_10050</name>
</gene>
<keyword evidence="3" id="KW-1185">Reference proteome</keyword>
<dbReference type="Proteomes" id="UP000287872">
    <property type="component" value="Unassembled WGS sequence"/>
</dbReference>
<feature type="domain" description="N-acetyltransferase" evidence="1">
    <location>
        <begin position="12"/>
        <end position="175"/>
    </location>
</feature>
<evidence type="ECO:0000313" key="3">
    <source>
        <dbReference type="Proteomes" id="UP000287872"/>
    </source>
</evidence>
<keyword evidence="2" id="KW-0808">Transferase</keyword>
<dbReference type="PROSITE" id="PS51186">
    <property type="entry name" value="GNAT"/>
    <property type="match status" value="1"/>
</dbReference>
<evidence type="ECO:0000259" key="1">
    <source>
        <dbReference type="PROSITE" id="PS51186"/>
    </source>
</evidence>
<protein>
    <submittedName>
        <fullName evidence="2">N-acetyltransferase</fullName>
    </submittedName>
</protein>
<dbReference type="Gene3D" id="3.40.630.30">
    <property type="match status" value="1"/>
</dbReference>
<dbReference type="GO" id="GO:0016747">
    <property type="term" value="F:acyltransferase activity, transferring groups other than amino-acyl groups"/>
    <property type="evidence" value="ECO:0007669"/>
    <property type="project" value="InterPro"/>
</dbReference>
<dbReference type="RefSeq" id="WP_124998733.1">
    <property type="nucleotide sequence ID" value="NZ_BHYK01000004.1"/>
</dbReference>
<dbReference type="EMBL" id="BHYK01000004">
    <property type="protein sequence ID" value="GCD09382.1"/>
    <property type="molecule type" value="Genomic_DNA"/>
</dbReference>
<sequence>MNYLRKLIGHKCYLSPVDASETEKVAKWSNDIEVAIRTGDISDMITYQSQRVYLETMNNNHGYAFYIIREDDDEVIGIARLMRVNFINRNAVMGMFIGDGNDRSKGIGSEATNLLLDFGFNALNLKNIMIETYSFNEPAIKACKKCGFKEIGRRRKSIIYGNNEYDEVFMDILSDEFQNSIINKVLNK</sequence>
<dbReference type="OrthoDB" id="9795206at2"/>
<proteinExistence type="predicted"/>
<dbReference type="SUPFAM" id="SSF55729">
    <property type="entry name" value="Acyl-CoA N-acyltransferases (Nat)"/>
    <property type="match status" value="1"/>
</dbReference>
<comment type="caution">
    <text evidence="2">The sequence shown here is derived from an EMBL/GenBank/DDBJ whole genome shotgun (WGS) entry which is preliminary data.</text>
</comment>